<gene>
    <name evidence="2" type="ORF">INT46_007823</name>
</gene>
<proteinExistence type="predicted"/>
<feature type="compositionally biased region" description="Acidic residues" evidence="1">
    <location>
        <begin position="250"/>
        <end position="302"/>
    </location>
</feature>
<protein>
    <submittedName>
        <fullName evidence="2">Uncharacterized protein</fullName>
    </submittedName>
</protein>
<accession>A0A8H7QKR3</accession>
<reference evidence="2" key="1">
    <citation type="submission" date="2020-12" db="EMBL/GenBank/DDBJ databases">
        <title>Metabolic potential, ecology and presence of endohyphal bacteria is reflected in genomic diversity of Mucoromycotina.</title>
        <authorList>
            <person name="Muszewska A."/>
            <person name="Okrasinska A."/>
            <person name="Steczkiewicz K."/>
            <person name="Drgas O."/>
            <person name="Orlowska M."/>
            <person name="Perlinska-Lenart U."/>
            <person name="Aleksandrzak-Piekarczyk T."/>
            <person name="Szatraj K."/>
            <person name="Zielenkiewicz U."/>
            <person name="Pilsyk S."/>
            <person name="Malc E."/>
            <person name="Mieczkowski P."/>
            <person name="Kruszewska J.S."/>
            <person name="Biernat P."/>
            <person name="Pawlowska J."/>
        </authorList>
    </citation>
    <scope>NUCLEOTIDE SEQUENCE</scope>
    <source>
        <strain evidence="2">CBS 226.32</strain>
    </source>
</reference>
<dbReference type="EMBL" id="JAEPRC010000623">
    <property type="protein sequence ID" value="KAG2193885.1"/>
    <property type="molecule type" value="Genomic_DNA"/>
</dbReference>
<feature type="region of interest" description="Disordered" evidence="1">
    <location>
        <begin position="232"/>
        <end position="302"/>
    </location>
</feature>
<keyword evidence="3" id="KW-1185">Reference proteome</keyword>
<feature type="region of interest" description="Disordered" evidence="1">
    <location>
        <begin position="1"/>
        <end position="25"/>
    </location>
</feature>
<feature type="compositionally biased region" description="Basic residues" evidence="1">
    <location>
        <begin position="1"/>
        <end position="11"/>
    </location>
</feature>
<feature type="compositionally biased region" description="Basic and acidic residues" evidence="1">
    <location>
        <begin position="239"/>
        <end position="249"/>
    </location>
</feature>
<comment type="caution">
    <text evidence="2">The sequence shown here is derived from an EMBL/GenBank/DDBJ whole genome shotgun (WGS) entry which is preliminary data.</text>
</comment>
<organism evidence="2 3">
    <name type="scientific">Mucor plumbeus</name>
    <dbReference type="NCBI Taxonomy" id="97098"/>
    <lineage>
        <taxon>Eukaryota</taxon>
        <taxon>Fungi</taxon>
        <taxon>Fungi incertae sedis</taxon>
        <taxon>Mucoromycota</taxon>
        <taxon>Mucoromycotina</taxon>
        <taxon>Mucoromycetes</taxon>
        <taxon>Mucorales</taxon>
        <taxon>Mucorineae</taxon>
        <taxon>Mucoraceae</taxon>
        <taxon>Mucor</taxon>
    </lineage>
</organism>
<evidence type="ECO:0000313" key="3">
    <source>
        <dbReference type="Proteomes" id="UP000650833"/>
    </source>
</evidence>
<dbReference type="Proteomes" id="UP000650833">
    <property type="component" value="Unassembled WGS sequence"/>
</dbReference>
<dbReference type="AlphaFoldDB" id="A0A8H7QKR3"/>
<evidence type="ECO:0000313" key="2">
    <source>
        <dbReference type="EMBL" id="KAG2193885.1"/>
    </source>
</evidence>
<sequence>MKRNRKQKQTRCKSPVNMLPSSDTEALSLKSSEGKTLLKLFDTRLDDFKKEIISYVDIKFDAVDKNLKCIAQSLIRDPVVSEINNFSTPNFIVDVTIERPKIKQGVYPPSIVKAMLQDRLSKTLTEIEIEKAYSTLNNHCLDMLLSYEKSLACESHEFPEWRKISSVVVRRLGHLASQEATKENSNLKFIMDCEDYWPATFLLSTKWSQKVSNFKKIYFQKLGKKGCNLKATSKNKKRKQEDKEDKNGNEEDDNVEVDDEEVDDDEENDEEEEKQDEDEDEDEDEYEDEDEDEGEEEDDEEE</sequence>
<name>A0A8H7QKR3_9FUNG</name>
<evidence type="ECO:0000256" key="1">
    <source>
        <dbReference type="SAM" id="MobiDB-lite"/>
    </source>
</evidence>